<reference evidence="1" key="2">
    <citation type="submission" date="2017-10" db="EMBL/GenBank/DDBJ databases">
        <authorList>
            <person name="Banno H."/>
            <person name="Chua N.-H."/>
        </authorList>
    </citation>
    <scope>NUCLEOTIDE SEQUENCE [LARGE SCALE GENOMIC DNA]</scope>
</reference>
<evidence type="ECO:0000313" key="3">
    <source>
        <dbReference type="Proteomes" id="UP000240931"/>
    </source>
</evidence>
<gene>
    <name evidence="1" type="primary">g240c</name>
</gene>
<dbReference type="KEGG" id="vg:40100658"/>
<dbReference type="GeneID" id="40100658"/>
<reference evidence="3" key="1">
    <citation type="submission" date="2017-10" db="EMBL/GenBank/DDBJ databases">
        <authorList>
            <person name="Skurnik M."/>
        </authorList>
    </citation>
    <scope>NUCLEOTIDE SEQUENCE [LARGE SCALE GENOMIC DNA]</scope>
</reference>
<evidence type="ECO:0000313" key="4">
    <source>
        <dbReference type="Proteomes" id="UP000317227"/>
    </source>
</evidence>
<evidence type="ECO:0000313" key="1">
    <source>
        <dbReference type="EMBL" id="SOK58517.1"/>
    </source>
</evidence>
<keyword evidence="1" id="KW-0255">Endonuclease</keyword>
<organism evidence="1 3">
    <name type="scientific">Yersinia phage fHe-Yen9-04</name>
    <dbReference type="NCBI Taxonomy" id="2052742"/>
    <lineage>
        <taxon>Viruses</taxon>
        <taxon>Duplodnaviria</taxon>
        <taxon>Heunggongvirae</taxon>
        <taxon>Uroviricota</taxon>
        <taxon>Caudoviricetes</taxon>
        <taxon>Eneladusvirus</taxon>
        <taxon>Eneladusvirus Yen904</taxon>
    </lineage>
</organism>
<accession>A0A2C9CXG8</accession>
<dbReference type="OrthoDB" id="14712at10239"/>
<evidence type="ECO:0000313" key="2">
    <source>
        <dbReference type="EMBL" id="VUE36286.1"/>
    </source>
</evidence>
<dbReference type="Proteomes" id="UP000317227">
    <property type="component" value="Segment"/>
</dbReference>
<keyword evidence="1" id="KW-0540">Nuclease</keyword>
<dbReference type="RefSeq" id="YP_009623850.1">
    <property type="nucleotide sequence ID" value="NC_042116.1"/>
</dbReference>
<sequence length="164" mass="18690">MKRQRLKNSKEAAVYRNELLKKQKGIDPIIGIPITKPVLDHLHADNQHCREVLQNEVNGWEGRVVNSFKRCLGHLTDKPIHEVLRKLADYLEKNNNIPEDEQVIHHTALTVDVRKFKSLPSAQQCSILESFNVVPESNTAKRANQARKLIKSGDLDMTQIKKGA</sequence>
<protein>
    <submittedName>
        <fullName evidence="1">Phage endonuclease</fullName>
    </submittedName>
</protein>
<dbReference type="EMBL" id="LR596615">
    <property type="protein sequence ID" value="VUE36286.1"/>
    <property type="molecule type" value="Genomic_DNA"/>
</dbReference>
<keyword evidence="1" id="KW-0378">Hydrolase</keyword>
<proteinExistence type="predicted"/>
<dbReference type="EMBL" id="LT960551">
    <property type="protein sequence ID" value="SOK58517.1"/>
    <property type="molecule type" value="Genomic_DNA"/>
</dbReference>
<dbReference type="Proteomes" id="UP000240931">
    <property type="component" value="Segment"/>
</dbReference>
<dbReference type="GO" id="GO:0004519">
    <property type="term" value="F:endonuclease activity"/>
    <property type="evidence" value="ECO:0007669"/>
    <property type="project" value="UniProtKB-KW"/>
</dbReference>
<keyword evidence="3" id="KW-1185">Reference proteome</keyword>
<name>A0A2C9CXG8_9CAUD</name>
<reference evidence="2 4" key="3">
    <citation type="submission" date="2019-06" db="EMBL/GenBank/DDBJ databases">
        <authorList>
            <person name="Bower L."/>
            <person name="Leinonen R."/>
        </authorList>
    </citation>
    <scope>NUCLEOTIDE SEQUENCE [LARGE SCALE GENOMIC DNA]</scope>
</reference>